<proteinExistence type="inferred from homology"/>
<dbReference type="InterPro" id="IPR056473">
    <property type="entry name" value="HEAT_Utp10/HEAT1"/>
</dbReference>
<reference evidence="9" key="1">
    <citation type="submission" date="2022-01" db="EMBL/GenBank/DDBJ databases">
        <authorList>
            <person name="King R."/>
        </authorList>
    </citation>
    <scope>NUCLEOTIDE SEQUENCE</scope>
</reference>
<comment type="subcellular location">
    <subcellularLocation>
        <location evidence="1 7">Nucleus</location>
        <location evidence="1 7">Nucleolus</location>
    </subcellularLocation>
</comment>
<dbReference type="EMBL" id="OV725079">
    <property type="protein sequence ID" value="CAH1395341.1"/>
    <property type="molecule type" value="Genomic_DNA"/>
</dbReference>
<dbReference type="InterPro" id="IPR040191">
    <property type="entry name" value="UTP10"/>
</dbReference>
<name>A0A9P0H440_NEZVI</name>
<evidence type="ECO:0000256" key="2">
    <source>
        <dbReference type="ARBA" id="ARBA00010559"/>
    </source>
</evidence>
<keyword evidence="4 7" id="KW-0698">rRNA processing</keyword>
<dbReference type="InterPro" id="IPR022125">
    <property type="entry name" value="U3snoRNP10_N"/>
</dbReference>
<dbReference type="GO" id="GO:0032040">
    <property type="term" value="C:small-subunit processome"/>
    <property type="evidence" value="ECO:0007669"/>
    <property type="project" value="TreeGrafter"/>
</dbReference>
<evidence type="ECO:0000313" key="9">
    <source>
        <dbReference type="EMBL" id="CAH1395341.1"/>
    </source>
</evidence>
<dbReference type="SUPFAM" id="SSF48371">
    <property type="entry name" value="ARM repeat"/>
    <property type="match status" value="3"/>
</dbReference>
<sequence length="2033" mass="229262">MPNTSLALQLKKLQAPQTQLLLHRKKKDSFLFDPKEAANFDRDDIYELGLSGLEELKKFNPNFSAFDNTLFDVTSRFFERSVESSEANEKLNDQIKTFLTLLSPYFLLKPAHKALEWLINRYHINNFNVDDIMFLIFPYHETVLFSRMLQIIYLEKDTGKWHWLYNVKKRGVPLSKTALLNRASKDMGFLKFVCDMPAQAIKIHGSRASGLGTLFAFYCTTVVGGLQHADPINELHITHILPSVLAALSSSLIDYTASGYMIIARLATKTCLSPKVLNVLFNKISKVEHAKLRSETTLVLILLSQNNEGKCEFPEKAAARIAEAPWFISSLITLNKTGIDICPFLCLLLTTCLKRIQEGEEVYKDFVYQMLTNVKYKSDTAEQIFKILLEEFNGESTEEIIKWFSEVIKGLENSFPQVFDSVVSAALSDEQSKAGIAVKIILGINTSRNDLFLKLVHPNEDVRLQAIKHIGKHFEPNQLAWLSQTLLDRLKDDSPKVVRQFLRLPAPIISTLPKDILVNNLLLVIARFSATDEPIVLQAITILINNTTKEHEVVVLIAVLPFIISAMHKSDVIENAPSDRLEFLSILKSCATNETNAAVILWKTIAVLSAIPPVEVLISTFKGSKLLMEHSAFWFSSSLLIGSKISDHPSQDIAEQVMKFLTEFLHFPELDTVGEIGEIDENTLQSCFELSIKGKLPIQGALFCLSNLSKCIPQHSFSRKPWVDPKNKSNAFTLSVYKVLHEGCHSNIKAVRVAFSQVQMSFFKTHFPDTEFQILFLLNVVILDPEATGKCLNLVIKMLDNDSSLIPSIFKEQCQIVPSLLILLGTPGENIRSKTLKILAILTDSLSTGFFRPLVEELVNHSTEMLLDHEQIQIFAYKQLSPSKEVKSLLKDELAISMGNVLQHLISIITNPLNPLYVKAKLLQILELVHSKEIFLEMLPVAIQSLGTSEELDEKESYIVTSIFKRLNHSITDVFKEEKFWNSLKIALRDSKSVVLSTDNKGICPAALILNQITKELFDELGDALQEKVVSLIMETITDVENVQVINAAALFFKRISLDSKILVSLFTPMMNVFVPYSPSSLRARTRKSTSYLPSLETLETNEWKRGVCLLEFVQNKKKLSNVSLLLPVLFNLLKKCLQFEQQAPVEYVKQLLLSSILHVCKKLSDGETLSVPLEALQVDVVVECVRASHNPQTHHHALLALSYIAHLIPDQVLHNMMAIFTFIGSSVIRLDDTYSFQLISKIIETIIPILVKSQKGAALEDAVTVVLRVFVAAILDLPEHRRIPLFKKLMMTLNEGDFLWIFLCLVFEKHVSGYSSSENEDKSSDPGAMPKVLSYALQLCAEFPPSTILKASLNLLQYISKLPHDKETYLLNKPKYKRFNFIYNIEESTGKNFRHYKYTLLTFLSSLMSSSQFVLQVSELSDQETVSLKNLFGSVVEECLVYIKSVSVQIEHSVQQPTAKYWKVVLNQCYDILDKANILLPSEIFIEVVGQLLRNPIEAVRRKAMELLGWRLQQPSPLLQSQLRELLDPLILVLDSVSSQNAVTNESSDSYITQQAALFAIKLMARHLSTAYLDDFVKILAKVTDILTSDTKPSGPVFGSVALCLGELVSMLKVHSLPYLPKFLPTLISALHDNLSDTSGDVLLLSIVTTVQKIVEVTPQFLSPYLGKLLYQICILTAKYDLEIADQQQKVQSLQLKLKLIRQKISNEVPTRVLVPAVSAAHSDLLEHGHYQAIGPLMTILSDSFTSASDLSSETVKLFLSTLEFRTIQPEPSLVESESVENPVIVAFSKLILKLSESSFRPLYQKIFDWATRKKAPRDRIITFYRLSYHLAKSLKSLFPLFLGIFIENAADILVKNNPAKEIENWFSGEYATEKSILVVENIILTFLTTFTNDSQKCLTKEYFNIIMEPLVDQLENRSTDAEVANERCKDILIPCLASMATSTGDDSLWKRLNHQILLKTRHDSPEVRILGLNATCSLAAKLGEDFMPLLPETVPFLAELLEDDFETVEFECQKVVNEMEEILGESIQKYF</sequence>
<dbReference type="GO" id="GO:0030686">
    <property type="term" value="C:90S preribosome"/>
    <property type="evidence" value="ECO:0007669"/>
    <property type="project" value="TreeGrafter"/>
</dbReference>
<dbReference type="Proteomes" id="UP001152798">
    <property type="component" value="Chromosome 3"/>
</dbReference>
<dbReference type="GO" id="GO:0030515">
    <property type="term" value="F:snoRNA binding"/>
    <property type="evidence" value="ECO:0007669"/>
    <property type="project" value="TreeGrafter"/>
</dbReference>
<dbReference type="GO" id="GO:0000462">
    <property type="term" value="P:maturation of SSU-rRNA from tricistronic rRNA transcript (SSU-rRNA, 5.8S rRNA, LSU-rRNA)"/>
    <property type="evidence" value="ECO:0007669"/>
    <property type="project" value="TreeGrafter"/>
</dbReference>
<evidence type="ECO:0000256" key="4">
    <source>
        <dbReference type="ARBA" id="ARBA00022552"/>
    </source>
</evidence>
<dbReference type="GO" id="GO:0034455">
    <property type="term" value="C:t-UTP complex"/>
    <property type="evidence" value="ECO:0007669"/>
    <property type="project" value="TreeGrafter"/>
</dbReference>
<evidence type="ECO:0000256" key="5">
    <source>
        <dbReference type="ARBA" id="ARBA00023242"/>
    </source>
</evidence>
<dbReference type="Pfam" id="PF08146">
    <property type="entry name" value="BP28CT"/>
    <property type="match status" value="1"/>
</dbReference>
<dbReference type="SMART" id="SM01036">
    <property type="entry name" value="BP28CT"/>
    <property type="match status" value="1"/>
</dbReference>
<evidence type="ECO:0000256" key="3">
    <source>
        <dbReference type="ARBA" id="ARBA00022517"/>
    </source>
</evidence>
<organism evidence="9 10">
    <name type="scientific">Nezara viridula</name>
    <name type="common">Southern green stink bug</name>
    <name type="synonym">Cimex viridulus</name>
    <dbReference type="NCBI Taxonomy" id="85310"/>
    <lineage>
        <taxon>Eukaryota</taxon>
        <taxon>Metazoa</taxon>
        <taxon>Ecdysozoa</taxon>
        <taxon>Arthropoda</taxon>
        <taxon>Hexapoda</taxon>
        <taxon>Insecta</taxon>
        <taxon>Pterygota</taxon>
        <taxon>Neoptera</taxon>
        <taxon>Paraneoptera</taxon>
        <taxon>Hemiptera</taxon>
        <taxon>Heteroptera</taxon>
        <taxon>Panheteroptera</taxon>
        <taxon>Pentatomomorpha</taxon>
        <taxon>Pentatomoidea</taxon>
        <taxon>Pentatomidae</taxon>
        <taxon>Pentatominae</taxon>
        <taxon>Nezara</taxon>
    </lineage>
</organism>
<keyword evidence="6 7" id="KW-0687">Ribonucleoprotein</keyword>
<dbReference type="PANTHER" id="PTHR13457">
    <property type="entry name" value="BAP28"/>
    <property type="match status" value="1"/>
</dbReference>
<dbReference type="PANTHER" id="PTHR13457:SF1">
    <property type="entry name" value="HEAT REPEAT-CONTAINING PROTEIN 1"/>
    <property type="match status" value="1"/>
</dbReference>
<protein>
    <recommendedName>
        <fullName evidence="7">HEAT repeat-containing protein 1</fullName>
    </recommendedName>
</protein>
<keyword evidence="10" id="KW-1185">Reference proteome</keyword>
<evidence type="ECO:0000256" key="7">
    <source>
        <dbReference type="RuleBase" id="RU367065"/>
    </source>
</evidence>
<dbReference type="InterPro" id="IPR012954">
    <property type="entry name" value="BP28_C_dom"/>
</dbReference>
<evidence type="ECO:0000259" key="8">
    <source>
        <dbReference type="SMART" id="SM01036"/>
    </source>
</evidence>
<dbReference type="OrthoDB" id="31183at2759"/>
<evidence type="ECO:0000313" key="10">
    <source>
        <dbReference type="Proteomes" id="UP001152798"/>
    </source>
</evidence>
<gene>
    <name evidence="9" type="ORF">NEZAVI_LOCUS5637</name>
</gene>
<comment type="function">
    <text evidence="7">Involved in nucleolar processing of pre-18S ribosomal RNA.</text>
</comment>
<dbReference type="Gene3D" id="1.25.10.10">
    <property type="entry name" value="Leucine-rich Repeat Variant"/>
    <property type="match status" value="2"/>
</dbReference>
<dbReference type="Pfam" id="PF12397">
    <property type="entry name" value="U3snoRNP10"/>
    <property type="match status" value="1"/>
</dbReference>
<evidence type="ECO:0000256" key="6">
    <source>
        <dbReference type="ARBA" id="ARBA00023274"/>
    </source>
</evidence>
<keyword evidence="3 7" id="KW-0690">Ribosome biogenesis</keyword>
<evidence type="ECO:0000256" key="1">
    <source>
        <dbReference type="ARBA" id="ARBA00004604"/>
    </source>
</evidence>
<accession>A0A9P0H440</accession>
<dbReference type="InterPro" id="IPR011989">
    <property type="entry name" value="ARM-like"/>
</dbReference>
<feature type="domain" description="BP28 C-terminal" evidence="8">
    <location>
        <begin position="1746"/>
        <end position="1899"/>
    </location>
</feature>
<keyword evidence="5 7" id="KW-0539">Nucleus</keyword>
<dbReference type="Pfam" id="PF23243">
    <property type="entry name" value="HEAT_HEATR1"/>
    <property type="match status" value="1"/>
</dbReference>
<dbReference type="GO" id="GO:0045943">
    <property type="term" value="P:positive regulation of transcription by RNA polymerase I"/>
    <property type="evidence" value="ECO:0007669"/>
    <property type="project" value="TreeGrafter"/>
</dbReference>
<dbReference type="InterPro" id="IPR016024">
    <property type="entry name" value="ARM-type_fold"/>
</dbReference>
<comment type="similarity">
    <text evidence="2 7">Belongs to the HEATR1/UTP10 family.</text>
</comment>